<evidence type="ECO:0000256" key="2">
    <source>
        <dbReference type="ARBA" id="ARBA00022448"/>
    </source>
</evidence>
<evidence type="ECO:0000256" key="5">
    <source>
        <dbReference type="ARBA" id="ARBA00022989"/>
    </source>
</evidence>
<feature type="transmembrane region" description="Helical" evidence="7">
    <location>
        <begin position="7"/>
        <end position="27"/>
    </location>
</feature>
<comment type="subcellular location">
    <subcellularLocation>
        <location evidence="1">Cell membrane</location>
        <topology evidence="1">Multi-pass membrane protein</topology>
    </subcellularLocation>
</comment>
<keyword evidence="4 7" id="KW-0812">Transmembrane</keyword>
<feature type="transmembrane region" description="Helical" evidence="7">
    <location>
        <begin position="62"/>
        <end position="83"/>
    </location>
</feature>
<dbReference type="GO" id="GO:0005886">
    <property type="term" value="C:plasma membrane"/>
    <property type="evidence" value="ECO:0007669"/>
    <property type="project" value="UniProtKB-SubCell"/>
</dbReference>
<name>X1LB19_9ZZZZ</name>
<evidence type="ECO:0000256" key="1">
    <source>
        <dbReference type="ARBA" id="ARBA00004651"/>
    </source>
</evidence>
<dbReference type="PROSITE" id="PS50928">
    <property type="entry name" value="ABC_TM1"/>
    <property type="match status" value="1"/>
</dbReference>
<dbReference type="InterPro" id="IPR000515">
    <property type="entry name" value="MetI-like"/>
</dbReference>
<accession>X1LB19</accession>
<dbReference type="GO" id="GO:0055085">
    <property type="term" value="P:transmembrane transport"/>
    <property type="evidence" value="ECO:0007669"/>
    <property type="project" value="InterPro"/>
</dbReference>
<dbReference type="PANTHER" id="PTHR30193:SF42">
    <property type="entry name" value="ABC TRANSPORTER PERMEASE PROTEIN"/>
    <property type="match status" value="1"/>
</dbReference>
<dbReference type="SUPFAM" id="SSF161098">
    <property type="entry name" value="MetI-like"/>
    <property type="match status" value="1"/>
</dbReference>
<dbReference type="CDD" id="cd06261">
    <property type="entry name" value="TM_PBP2"/>
    <property type="match status" value="1"/>
</dbReference>
<dbReference type="EMBL" id="BARV01001737">
    <property type="protein sequence ID" value="GAH99614.1"/>
    <property type="molecule type" value="Genomic_DNA"/>
</dbReference>
<dbReference type="Pfam" id="PF00528">
    <property type="entry name" value="BPD_transp_1"/>
    <property type="match status" value="1"/>
</dbReference>
<feature type="domain" description="ABC transmembrane type-1" evidence="8">
    <location>
        <begin position="58"/>
        <end position="225"/>
    </location>
</feature>
<feature type="transmembrane region" description="Helical" evidence="7">
    <location>
        <begin position="95"/>
        <end position="115"/>
    </location>
</feature>
<feature type="transmembrane region" description="Helical" evidence="7">
    <location>
        <begin position="191"/>
        <end position="212"/>
    </location>
</feature>
<gene>
    <name evidence="9" type="ORF">S06H3_04848</name>
</gene>
<keyword evidence="2" id="KW-0813">Transport</keyword>
<reference evidence="9" key="1">
    <citation type="journal article" date="2014" name="Front. Microbiol.">
        <title>High frequency of phylogenetically diverse reductive dehalogenase-homologous genes in deep subseafloor sedimentary metagenomes.</title>
        <authorList>
            <person name="Kawai M."/>
            <person name="Futagami T."/>
            <person name="Toyoda A."/>
            <person name="Takaki Y."/>
            <person name="Nishi S."/>
            <person name="Hori S."/>
            <person name="Arai W."/>
            <person name="Tsubouchi T."/>
            <person name="Morono Y."/>
            <person name="Uchiyama I."/>
            <person name="Ito T."/>
            <person name="Fujiyama A."/>
            <person name="Inagaki F."/>
            <person name="Takami H."/>
        </authorList>
    </citation>
    <scope>NUCLEOTIDE SEQUENCE</scope>
    <source>
        <strain evidence="9">Expedition CK06-06</strain>
    </source>
</reference>
<evidence type="ECO:0000259" key="8">
    <source>
        <dbReference type="PROSITE" id="PS50928"/>
    </source>
</evidence>
<feature type="non-terminal residue" evidence="9">
    <location>
        <position position="1"/>
    </location>
</feature>
<dbReference type="AlphaFoldDB" id="X1LB19"/>
<proteinExistence type="predicted"/>
<dbReference type="InterPro" id="IPR035906">
    <property type="entry name" value="MetI-like_sf"/>
</dbReference>
<organism evidence="9">
    <name type="scientific">marine sediment metagenome</name>
    <dbReference type="NCBI Taxonomy" id="412755"/>
    <lineage>
        <taxon>unclassified sequences</taxon>
        <taxon>metagenomes</taxon>
        <taxon>ecological metagenomes</taxon>
    </lineage>
</organism>
<keyword evidence="6 7" id="KW-0472">Membrane</keyword>
<evidence type="ECO:0000313" key="9">
    <source>
        <dbReference type="EMBL" id="GAH99614.1"/>
    </source>
</evidence>
<keyword evidence="5 7" id="KW-1133">Transmembrane helix</keyword>
<dbReference type="InterPro" id="IPR051393">
    <property type="entry name" value="ABC_transporter_permease"/>
</dbReference>
<dbReference type="Gene3D" id="1.10.3720.10">
    <property type="entry name" value="MetI-like"/>
    <property type="match status" value="1"/>
</dbReference>
<protein>
    <recommendedName>
        <fullName evidence="8">ABC transmembrane type-1 domain-containing protein</fullName>
    </recommendedName>
</protein>
<evidence type="ECO:0000256" key="7">
    <source>
        <dbReference type="SAM" id="Phobius"/>
    </source>
</evidence>
<evidence type="ECO:0000256" key="6">
    <source>
        <dbReference type="ARBA" id="ARBA00023136"/>
    </source>
</evidence>
<evidence type="ECO:0000256" key="3">
    <source>
        <dbReference type="ARBA" id="ARBA00022475"/>
    </source>
</evidence>
<sequence length="225" mass="25923">ALFLLPSFSIYLIFTIGTLIYSFILSFTDWDGLSNTFNFIGFNNYVKLFNDASFYNAFKNNIIWAIISLLIPMFLGLLLAVLVDSQIRGENLFKSIFYLPQTLSFVVIAVIWSWIYDPSLGIINTTLRAIGLDLLAQNWIGNPNLTLYSIIIAGSWQLTGYAMVLYLAGLRGINQELIEASKIDGANNWQTFWYIIYPMLRILKMLLNQYLLLQDLWLDHMERKT</sequence>
<keyword evidence="3" id="KW-1003">Cell membrane</keyword>
<dbReference type="PANTHER" id="PTHR30193">
    <property type="entry name" value="ABC TRANSPORTER PERMEASE PROTEIN"/>
    <property type="match status" value="1"/>
</dbReference>
<evidence type="ECO:0000256" key="4">
    <source>
        <dbReference type="ARBA" id="ARBA00022692"/>
    </source>
</evidence>
<comment type="caution">
    <text evidence="9">The sequence shown here is derived from an EMBL/GenBank/DDBJ whole genome shotgun (WGS) entry which is preliminary data.</text>
</comment>
<feature type="transmembrane region" description="Helical" evidence="7">
    <location>
        <begin position="147"/>
        <end position="170"/>
    </location>
</feature>